<gene>
    <name evidence="6" type="ORF">NNL38_19880</name>
</gene>
<organism evidence="6 7">
    <name type="scientific">Photobacterium atrarenae</name>
    <dbReference type="NCBI Taxonomy" id="865757"/>
    <lineage>
        <taxon>Bacteria</taxon>
        <taxon>Pseudomonadati</taxon>
        <taxon>Pseudomonadota</taxon>
        <taxon>Gammaproteobacteria</taxon>
        <taxon>Vibrionales</taxon>
        <taxon>Vibrionaceae</taxon>
        <taxon>Photobacterium</taxon>
    </lineage>
</organism>
<dbReference type="SUPFAM" id="SSF53850">
    <property type="entry name" value="Periplasmic binding protein-like II"/>
    <property type="match status" value="1"/>
</dbReference>
<dbReference type="Gene3D" id="3.40.190.290">
    <property type="match status" value="1"/>
</dbReference>
<evidence type="ECO:0000256" key="1">
    <source>
        <dbReference type="ARBA" id="ARBA00009437"/>
    </source>
</evidence>
<evidence type="ECO:0000256" key="2">
    <source>
        <dbReference type="ARBA" id="ARBA00023015"/>
    </source>
</evidence>
<dbReference type="Pfam" id="PF03466">
    <property type="entry name" value="LysR_substrate"/>
    <property type="match status" value="1"/>
</dbReference>
<sequence>MPQHLRNRLNNIRPLRVFSQVYELGSITLAAEALNLTQPTVSIQLRQLAELIDTPLYQLRGKKLIFTEAGHLMARYCQTIMAATDTLESELANLMALKAGTLRVAVVTSAKYFIPHLLGEFCHQYPLIDVVLKVGNRDKILGRYQQGLDDIYLFSHLEPDMIDSAVRFLPNRLYPVAHKEHPLAGKKAISIKEFLDYPILAREQGSGTRFAIEKHLAGLQLPFRPKLVIESNEAIKHCVLADMGVAILSEYALHYEPNENITFLPVDHFPIKTYWHIVKSPLKLQTPLSTAFIQHLADQANSQQ</sequence>
<keyword evidence="7" id="KW-1185">Reference proteome</keyword>
<evidence type="ECO:0000259" key="5">
    <source>
        <dbReference type="PROSITE" id="PS50931"/>
    </source>
</evidence>
<evidence type="ECO:0000313" key="7">
    <source>
        <dbReference type="Proteomes" id="UP001057998"/>
    </source>
</evidence>
<dbReference type="RefSeq" id="WP_255392188.1">
    <property type="nucleotide sequence ID" value="NZ_CP101509.1"/>
</dbReference>
<accession>A0ABY5GPS4</accession>
<keyword evidence="3" id="KW-0238">DNA-binding</keyword>
<dbReference type="Proteomes" id="UP001057998">
    <property type="component" value="Chromosome 2"/>
</dbReference>
<evidence type="ECO:0000256" key="3">
    <source>
        <dbReference type="ARBA" id="ARBA00023125"/>
    </source>
</evidence>
<dbReference type="InterPro" id="IPR036390">
    <property type="entry name" value="WH_DNA-bd_sf"/>
</dbReference>
<dbReference type="PANTHER" id="PTHR30126:SF5">
    <property type="entry name" value="HTH-TYPE TRANSCRIPTIONAL ACTIVATOR CMPR"/>
    <property type="match status" value="1"/>
</dbReference>
<comment type="similarity">
    <text evidence="1">Belongs to the LysR transcriptional regulatory family.</text>
</comment>
<dbReference type="Gene3D" id="1.10.10.10">
    <property type="entry name" value="Winged helix-like DNA-binding domain superfamily/Winged helix DNA-binding domain"/>
    <property type="match status" value="1"/>
</dbReference>
<keyword evidence="2" id="KW-0805">Transcription regulation</keyword>
<evidence type="ECO:0000256" key="4">
    <source>
        <dbReference type="ARBA" id="ARBA00023163"/>
    </source>
</evidence>
<dbReference type="InterPro" id="IPR036388">
    <property type="entry name" value="WH-like_DNA-bd_sf"/>
</dbReference>
<dbReference type="Pfam" id="PF00126">
    <property type="entry name" value="HTH_1"/>
    <property type="match status" value="1"/>
</dbReference>
<dbReference type="SUPFAM" id="SSF46785">
    <property type="entry name" value="Winged helix' DNA-binding domain"/>
    <property type="match status" value="1"/>
</dbReference>
<evidence type="ECO:0000313" key="6">
    <source>
        <dbReference type="EMBL" id="UTV30820.1"/>
    </source>
</evidence>
<dbReference type="InterPro" id="IPR005119">
    <property type="entry name" value="LysR_subst-bd"/>
</dbReference>
<dbReference type="EMBL" id="CP101509">
    <property type="protein sequence ID" value="UTV30820.1"/>
    <property type="molecule type" value="Genomic_DNA"/>
</dbReference>
<protein>
    <submittedName>
        <fullName evidence="6">LysR family transcriptional regulator</fullName>
    </submittedName>
</protein>
<name>A0ABY5GPS4_9GAMM</name>
<dbReference type="PANTHER" id="PTHR30126">
    <property type="entry name" value="HTH-TYPE TRANSCRIPTIONAL REGULATOR"/>
    <property type="match status" value="1"/>
</dbReference>
<feature type="domain" description="HTH lysR-type" evidence="5">
    <location>
        <begin position="10"/>
        <end position="67"/>
    </location>
</feature>
<reference evidence="6" key="1">
    <citation type="submission" date="2022-07" db="EMBL/GenBank/DDBJ databases">
        <title>Genome sequencing of Photobacterium atrarenae GJH2-4.</title>
        <authorList>
            <person name="Park S.-J."/>
        </authorList>
    </citation>
    <scope>NUCLEOTIDE SEQUENCE</scope>
    <source>
        <strain evidence="6">GJH2-4</strain>
    </source>
</reference>
<dbReference type="InterPro" id="IPR000847">
    <property type="entry name" value="LysR_HTH_N"/>
</dbReference>
<dbReference type="PROSITE" id="PS50931">
    <property type="entry name" value="HTH_LYSR"/>
    <property type="match status" value="1"/>
</dbReference>
<proteinExistence type="inferred from homology"/>
<keyword evidence="4" id="KW-0804">Transcription</keyword>